<gene>
    <name evidence="2" type="ORF">NQ502_13515</name>
</gene>
<sequence length="365" mass="42363">MKTGIVTFHSAYNFGASLQTWALQTALERIGAEPFVVNYRPHVIDNLYDPMARTKGLSRYRFYRKLTRPQLILRHERYEKFMRDEYHLLGEYHTYEELKNADMGLDACIVGSDQVWNVQHTGGYDPAFFLEFLGDDVKKISYAASIGSDYILPVYHEQYRRGLGQLDFISVREASARPALAQLTDKEIDVVLDPTLLLDKEEYEALKVKREHREKYIFVYMMEYNTELVKFANYMSRLLGLPIVQKREQPYFINELETCFTSIPGEFLDYIENAEFVLTNSFHGTVFSVIYEKPFISMLHSGTGSRTSDLLKTLNLTDHLMDSAQEGAAFERMAFDRKEETRSLLLKNREHSIAYLQRALGVAPE</sequence>
<reference evidence="2" key="1">
    <citation type="journal article" date="2022" name="Cell">
        <title>Design, construction, and in vivo augmentation of a complex gut microbiome.</title>
        <authorList>
            <person name="Cheng A.G."/>
            <person name="Ho P.Y."/>
            <person name="Aranda-Diaz A."/>
            <person name="Jain S."/>
            <person name="Yu F.B."/>
            <person name="Meng X."/>
            <person name="Wang M."/>
            <person name="Iakiviak M."/>
            <person name="Nagashima K."/>
            <person name="Zhao A."/>
            <person name="Murugkar P."/>
            <person name="Patil A."/>
            <person name="Atabakhsh K."/>
            <person name="Weakley A."/>
            <person name="Yan J."/>
            <person name="Brumbaugh A.R."/>
            <person name="Higginbottom S."/>
            <person name="Dimas A."/>
            <person name="Shiver A.L."/>
            <person name="Deutschbauer A."/>
            <person name="Neff N."/>
            <person name="Sonnenburg J.L."/>
            <person name="Huang K.C."/>
            <person name="Fischbach M.A."/>
        </authorList>
    </citation>
    <scope>NUCLEOTIDE SEQUENCE</scope>
    <source>
        <strain evidence="2">DSM 19829</strain>
    </source>
</reference>
<name>A0ABY5VD07_9FIRM</name>
<keyword evidence="3" id="KW-1185">Reference proteome</keyword>
<accession>A0ABY5VD07</accession>
<keyword evidence="2" id="KW-0808">Transferase</keyword>
<evidence type="ECO:0000313" key="3">
    <source>
        <dbReference type="Proteomes" id="UP001060164"/>
    </source>
</evidence>
<evidence type="ECO:0000259" key="1">
    <source>
        <dbReference type="Pfam" id="PF04230"/>
    </source>
</evidence>
<evidence type="ECO:0000313" key="2">
    <source>
        <dbReference type="EMBL" id="UWP58396.1"/>
    </source>
</evidence>
<dbReference type="Proteomes" id="UP001060164">
    <property type="component" value="Chromosome"/>
</dbReference>
<feature type="domain" description="Polysaccharide pyruvyl transferase" evidence="1">
    <location>
        <begin position="13"/>
        <end position="300"/>
    </location>
</feature>
<dbReference type="RefSeq" id="WP_028528186.1">
    <property type="nucleotide sequence ID" value="NZ_CABLBR010000008.1"/>
</dbReference>
<protein>
    <submittedName>
        <fullName evidence="2">Polysaccharide pyruvyl transferase family protein</fullName>
    </submittedName>
</protein>
<dbReference type="Pfam" id="PF04230">
    <property type="entry name" value="PS_pyruv_trans"/>
    <property type="match status" value="1"/>
</dbReference>
<organism evidence="2 3">
    <name type="scientific">Ruminococcus gauvreauii</name>
    <dbReference type="NCBI Taxonomy" id="438033"/>
    <lineage>
        <taxon>Bacteria</taxon>
        <taxon>Bacillati</taxon>
        <taxon>Bacillota</taxon>
        <taxon>Clostridia</taxon>
        <taxon>Eubacteriales</taxon>
        <taxon>Oscillospiraceae</taxon>
        <taxon>Ruminococcus</taxon>
    </lineage>
</organism>
<dbReference type="InterPro" id="IPR007345">
    <property type="entry name" value="Polysacch_pyruvyl_Trfase"/>
</dbReference>
<dbReference type="EMBL" id="CP102290">
    <property type="protein sequence ID" value="UWP58396.1"/>
    <property type="molecule type" value="Genomic_DNA"/>
</dbReference>
<dbReference type="GO" id="GO:0016740">
    <property type="term" value="F:transferase activity"/>
    <property type="evidence" value="ECO:0007669"/>
    <property type="project" value="UniProtKB-KW"/>
</dbReference>
<proteinExistence type="predicted"/>